<feature type="compositionally biased region" description="Basic and acidic residues" evidence="1">
    <location>
        <begin position="87"/>
        <end position="96"/>
    </location>
</feature>
<feature type="compositionally biased region" description="Low complexity" evidence="1">
    <location>
        <begin position="188"/>
        <end position="215"/>
    </location>
</feature>
<feature type="compositionally biased region" description="Acidic residues" evidence="1">
    <location>
        <begin position="1"/>
        <end position="19"/>
    </location>
</feature>
<gene>
    <name evidence="2" type="ORF">OSTQU699_LOCUS8275</name>
</gene>
<reference evidence="2" key="1">
    <citation type="submission" date="2020-12" db="EMBL/GenBank/DDBJ databases">
        <authorList>
            <person name="Iha C."/>
        </authorList>
    </citation>
    <scope>NUCLEOTIDE SEQUENCE</scope>
</reference>
<feature type="compositionally biased region" description="Polar residues" evidence="1">
    <location>
        <begin position="128"/>
        <end position="152"/>
    </location>
</feature>
<evidence type="ECO:0000256" key="1">
    <source>
        <dbReference type="SAM" id="MobiDB-lite"/>
    </source>
</evidence>
<evidence type="ECO:0000313" key="2">
    <source>
        <dbReference type="EMBL" id="CAD7702918.1"/>
    </source>
</evidence>
<feature type="non-terminal residue" evidence="2">
    <location>
        <position position="1"/>
    </location>
</feature>
<keyword evidence="3" id="KW-1185">Reference proteome</keyword>
<protein>
    <submittedName>
        <fullName evidence="2">Uncharacterized protein</fullName>
    </submittedName>
</protein>
<organism evidence="2 3">
    <name type="scientific">Ostreobium quekettii</name>
    <dbReference type="NCBI Taxonomy" id="121088"/>
    <lineage>
        <taxon>Eukaryota</taxon>
        <taxon>Viridiplantae</taxon>
        <taxon>Chlorophyta</taxon>
        <taxon>core chlorophytes</taxon>
        <taxon>Ulvophyceae</taxon>
        <taxon>TCBD clade</taxon>
        <taxon>Bryopsidales</taxon>
        <taxon>Ostreobineae</taxon>
        <taxon>Ostreobiaceae</taxon>
        <taxon>Ostreobium</taxon>
    </lineage>
</organism>
<feature type="compositionally biased region" description="Polar residues" evidence="1">
    <location>
        <begin position="177"/>
        <end position="187"/>
    </location>
</feature>
<dbReference type="EMBL" id="CAJHUC010002000">
    <property type="protein sequence ID" value="CAD7702918.1"/>
    <property type="molecule type" value="Genomic_DNA"/>
</dbReference>
<feature type="compositionally biased region" description="Basic residues" evidence="1">
    <location>
        <begin position="73"/>
        <end position="86"/>
    </location>
</feature>
<evidence type="ECO:0000313" key="3">
    <source>
        <dbReference type="Proteomes" id="UP000708148"/>
    </source>
</evidence>
<proteinExistence type="predicted"/>
<accession>A0A8S1J9T9</accession>
<dbReference type="Proteomes" id="UP000708148">
    <property type="component" value="Unassembled WGS sequence"/>
</dbReference>
<name>A0A8S1J9T9_9CHLO</name>
<comment type="caution">
    <text evidence="2">The sequence shown here is derived from an EMBL/GenBank/DDBJ whole genome shotgun (WGS) entry which is preliminary data.</text>
</comment>
<sequence length="230" mass="23706">MDAPEDVDDLSEHSPDEDELFRSGQRFDWAEDVEEAIVTRSLDDDGCLSQTLLQNTAPKTPPLNLASGLAAARRGRRGARGSGRKGGHGEDGEKKGKGGKSAKGGRGDRRAPGGKAGQGEGTRPPLSGRSQSRGTPRSARGQQQPRRCSSANDFRLWPGAQVASPRCDSARGGSRNGGSTSARGQSKPSGGSMSARGPPRSPSGSLSARGCQSARGSGGQGAGRSRADRS</sequence>
<feature type="region of interest" description="Disordered" evidence="1">
    <location>
        <begin position="1"/>
        <end position="26"/>
    </location>
</feature>
<dbReference type="AlphaFoldDB" id="A0A8S1J9T9"/>
<feature type="region of interest" description="Disordered" evidence="1">
    <location>
        <begin position="53"/>
        <end position="230"/>
    </location>
</feature>